<dbReference type="PANTHER" id="PTHR43687">
    <property type="entry name" value="ADENYLYLSULFATE REDUCTASE, BETA SUBUNIT"/>
    <property type="match status" value="1"/>
</dbReference>
<name>A0A645FAG8_9ZZZZ</name>
<proteinExistence type="predicted"/>
<dbReference type="InterPro" id="IPR017900">
    <property type="entry name" value="4Fe4S_Fe_S_CS"/>
</dbReference>
<evidence type="ECO:0000256" key="4">
    <source>
        <dbReference type="ARBA" id="ARBA00023014"/>
    </source>
</evidence>
<feature type="domain" description="4Fe-4S ferredoxin-type" evidence="5">
    <location>
        <begin position="8"/>
        <end position="37"/>
    </location>
</feature>
<sequence>MKYLKNVVTLQFDPEKCTNCGRCLEVCPHRVFQRQDGKVVLADRDACMECGACARNCAFGAISVEQGVGCAAAIIVGFFTGTEPTCG</sequence>
<keyword evidence="2" id="KW-0479">Metal-binding</keyword>
<dbReference type="GO" id="GO:0051539">
    <property type="term" value="F:4 iron, 4 sulfur cluster binding"/>
    <property type="evidence" value="ECO:0007669"/>
    <property type="project" value="UniProtKB-KW"/>
</dbReference>
<dbReference type="Pfam" id="PF13237">
    <property type="entry name" value="Fer4_10"/>
    <property type="match status" value="1"/>
</dbReference>
<protein>
    <recommendedName>
        <fullName evidence="5">4Fe-4S ferredoxin-type domain-containing protein</fullName>
    </recommendedName>
</protein>
<accession>A0A645FAG8</accession>
<evidence type="ECO:0000313" key="6">
    <source>
        <dbReference type="EMBL" id="MPN10606.1"/>
    </source>
</evidence>
<dbReference type="InterPro" id="IPR050572">
    <property type="entry name" value="Fe-S_Ferredoxin"/>
</dbReference>
<comment type="caution">
    <text evidence="6">The sequence shown here is derived from an EMBL/GenBank/DDBJ whole genome shotgun (WGS) entry which is preliminary data.</text>
</comment>
<evidence type="ECO:0000256" key="3">
    <source>
        <dbReference type="ARBA" id="ARBA00023004"/>
    </source>
</evidence>
<dbReference type="GO" id="GO:0046872">
    <property type="term" value="F:metal ion binding"/>
    <property type="evidence" value="ECO:0007669"/>
    <property type="project" value="UniProtKB-KW"/>
</dbReference>
<keyword evidence="3" id="KW-0408">Iron</keyword>
<dbReference type="PROSITE" id="PS51379">
    <property type="entry name" value="4FE4S_FER_2"/>
    <property type="match status" value="2"/>
</dbReference>
<evidence type="ECO:0000256" key="1">
    <source>
        <dbReference type="ARBA" id="ARBA00022485"/>
    </source>
</evidence>
<reference evidence="6" key="1">
    <citation type="submission" date="2019-08" db="EMBL/GenBank/DDBJ databases">
        <authorList>
            <person name="Kucharzyk K."/>
            <person name="Murdoch R.W."/>
            <person name="Higgins S."/>
            <person name="Loffler F."/>
        </authorList>
    </citation>
    <scope>NUCLEOTIDE SEQUENCE</scope>
</reference>
<keyword evidence="1" id="KW-0004">4Fe-4S</keyword>
<dbReference type="AlphaFoldDB" id="A0A645FAG8"/>
<evidence type="ECO:0000256" key="2">
    <source>
        <dbReference type="ARBA" id="ARBA00022723"/>
    </source>
</evidence>
<dbReference type="PROSITE" id="PS00198">
    <property type="entry name" value="4FE4S_FER_1"/>
    <property type="match status" value="1"/>
</dbReference>
<dbReference type="InterPro" id="IPR017896">
    <property type="entry name" value="4Fe4S_Fe-S-bd"/>
</dbReference>
<evidence type="ECO:0000259" key="5">
    <source>
        <dbReference type="PROSITE" id="PS51379"/>
    </source>
</evidence>
<keyword evidence="4" id="KW-0411">Iron-sulfur</keyword>
<dbReference type="EMBL" id="VSSQ01056773">
    <property type="protein sequence ID" value="MPN10606.1"/>
    <property type="molecule type" value="Genomic_DNA"/>
</dbReference>
<dbReference type="PANTHER" id="PTHR43687:SF4">
    <property type="entry name" value="BLR5484 PROTEIN"/>
    <property type="match status" value="1"/>
</dbReference>
<dbReference type="SUPFAM" id="SSF54862">
    <property type="entry name" value="4Fe-4S ferredoxins"/>
    <property type="match status" value="1"/>
</dbReference>
<gene>
    <name evidence="6" type="ORF">SDC9_157901</name>
</gene>
<feature type="domain" description="4Fe-4S ferredoxin-type" evidence="5">
    <location>
        <begin position="38"/>
        <end position="67"/>
    </location>
</feature>
<organism evidence="6">
    <name type="scientific">bioreactor metagenome</name>
    <dbReference type="NCBI Taxonomy" id="1076179"/>
    <lineage>
        <taxon>unclassified sequences</taxon>
        <taxon>metagenomes</taxon>
        <taxon>ecological metagenomes</taxon>
    </lineage>
</organism>
<dbReference type="Gene3D" id="3.30.70.20">
    <property type="match status" value="2"/>
</dbReference>
<dbReference type="NCBIfam" id="NF040864">
    <property type="entry name" value="HgcB_ferredoxin"/>
    <property type="match status" value="1"/>
</dbReference>